<dbReference type="PROSITE" id="PS50109">
    <property type="entry name" value="HIS_KIN"/>
    <property type="match status" value="1"/>
</dbReference>
<dbReference type="InterPro" id="IPR005467">
    <property type="entry name" value="His_kinase_dom"/>
</dbReference>
<dbReference type="Gene3D" id="1.10.287.130">
    <property type="match status" value="1"/>
</dbReference>
<comment type="catalytic activity">
    <reaction evidence="1">
        <text>ATP + protein L-histidine = ADP + protein N-phospho-L-histidine.</text>
        <dbReference type="EC" id="2.7.13.3"/>
    </reaction>
</comment>
<dbReference type="RefSeq" id="WP_175557362.1">
    <property type="nucleotide sequence ID" value="NZ_FMYF01000003.1"/>
</dbReference>
<keyword evidence="4" id="KW-0597">Phosphoprotein</keyword>
<dbReference type="GO" id="GO:0000155">
    <property type="term" value="F:phosphorelay sensor kinase activity"/>
    <property type="evidence" value="ECO:0007669"/>
    <property type="project" value="InterPro"/>
</dbReference>
<evidence type="ECO:0000256" key="5">
    <source>
        <dbReference type="ARBA" id="ARBA00022777"/>
    </source>
</evidence>
<comment type="subcellular location">
    <subcellularLocation>
        <location evidence="2">Cell membrane</location>
    </subcellularLocation>
</comment>
<keyword evidence="5" id="KW-0418">Kinase</keyword>
<organism evidence="8 9">
    <name type="scientific">Raineyella antarctica</name>
    <dbReference type="NCBI Taxonomy" id="1577474"/>
    <lineage>
        <taxon>Bacteria</taxon>
        <taxon>Bacillati</taxon>
        <taxon>Actinomycetota</taxon>
        <taxon>Actinomycetes</taxon>
        <taxon>Propionibacteriales</taxon>
        <taxon>Propionibacteriaceae</taxon>
        <taxon>Raineyella</taxon>
    </lineage>
</organism>
<dbReference type="NCBIfam" id="TIGR00229">
    <property type="entry name" value="sensory_box"/>
    <property type="match status" value="1"/>
</dbReference>
<evidence type="ECO:0000313" key="8">
    <source>
        <dbReference type="EMBL" id="SDB81924.1"/>
    </source>
</evidence>
<evidence type="ECO:0000256" key="3">
    <source>
        <dbReference type="ARBA" id="ARBA00012438"/>
    </source>
</evidence>
<dbReference type="EC" id="2.7.13.3" evidence="3"/>
<dbReference type="Gene3D" id="3.30.450.20">
    <property type="entry name" value="PAS domain"/>
    <property type="match status" value="2"/>
</dbReference>
<dbReference type="STRING" id="1577474.GA0111570_103367"/>
<name>A0A1G6GJ07_9ACTN</name>
<dbReference type="CDD" id="cd00082">
    <property type="entry name" value="HisKA"/>
    <property type="match status" value="1"/>
</dbReference>
<evidence type="ECO:0000259" key="7">
    <source>
        <dbReference type="PROSITE" id="PS50109"/>
    </source>
</evidence>
<sequence length="489" mass="54519">MFPTGRDYEQMAMNTRAGLLVHEAASKNILWANPAACRMFGFTVEELRPLKAHHMSGREKQYRRVLGVAWLQEAVTNGQSHRRWKYRAKSGHEFLTDATATLVQFDDGPVVVVEFRPIDEEVELEEDLKRTTGYLQRIMTYASAGVLLLNDQNQIQDISAFAARLFRRPALAMIGRSPAEFAEITPPLGAVADRLGNMADPIELRMCVRGGESPTWLRGQIENVVHDGIDSRILVVRDITSKVELEQQNAYQEANLQYLSRYHAMGDMAMIIAHELGQPLAAATNFLSGIQSRLETGTLTDQDIRYGLERARKELARSSSIVSSVKRYVQRIESNAELRELNAIVTDSLYFVRLRAAERNVRVESEPVGDPLPVTGDHVLLGQVILNFCFNAIDEAVASGTPDRRIRITTGAEDGYATCSVHDWGRGLDRVQGERLLESAFSDKKDGSGIGLILSERIISRHNGEIVIRPNRPTGTVLTMRLPLAAQGL</sequence>
<keyword evidence="5" id="KW-0808">Transferase</keyword>
<dbReference type="SUPFAM" id="SSF47384">
    <property type="entry name" value="Homodimeric domain of signal transducing histidine kinase"/>
    <property type="match status" value="1"/>
</dbReference>
<dbReference type="InterPro" id="IPR000014">
    <property type="entry name" value="PAS"/>
</dbReference>
<dbReference type="PANTHER" id="PTHR43065:SF42">
    <property type="entry name" value="TWO-COMPONENT SENSOR PPRA"/>
    <property type="match status" value="1"/>
</dbReference>
<dbReference type="SMART" id="SM00091">
    <property type="entry name" value="PAS"/>
    <property type="match status" value="2"/>
</dbReference>
<keyword evidence="6" id="KW-0902">Two-component regulatory system</keyword>
<dbReference type="PRINTS" id="PR00344">
    <property type="entry name" value="BCTRLSENSOR"/>
</dbReference>
<dbReference type="InterPro" id="IPR003661">
    <property type="entry name" value="HisK_dim/P_dom"/>
</dbReference>
<dbReference type="SUPFAM" id="SSF55785">
    <property type="entry name" value="PYP-like sensor domain (PAS domain)"/>
    <property type="match status" value="2"/>
</dbReference>
<dbReference type="Gene3D" id="3.30.565.10">
    <property type="entry name" value="Histidine kinase-like ATPase, C-terminal domain"/>
    <property type="match status" value="1"/>
</dbReference>
<dbReference type="InterPro" id="IPR035965">
    <property type="entry name" value="PAS-like_dom_sf"/>
</dbReference>
<feature type="domain" description="Histidine kinase" evidence="7">
    <location>
        <begin position="271"/>
        <end position="486"/>
    </location>
</feature>
<evidence type="ECO:0000256" key="1">
    <source>
        <dbReference type="ARBA" id="ARBA00000085"/>
    </source>
</evidence>
<dbReference type="Pfam" id="PF13426">
    <property type="entry name" value="PAS_9"/>
    <property type="match status" value="2"/>
</dbReference>
<protein>
    <recommendedName>
        <fullName evidence="3">histidine kinase</fullName>
        <ecNumber evidence="3">2.7.13.3</ecNumber>
    </recommendedName>
</protein>
<dbReference type="InterPro" id="IPR004358">
    <property type="entry name" value="Sig_transdc_His_kin-like_C"/>
</dbReference>
<dbReference type="InterPro" id="IPR036097">
    <property type="entry name" value="HisK_dim/P_sf"/>
</dbReference>
<evidence type="ECO:0000256" key="4">
    <source>
        <dbReference type="ARBA" id="ARBA00022553"/>
    </source>
</evidence>
<accession>A0A1G6GJ07</accession>
<dbReference type="InterPro" id="IPR003594">
    <property type="entry name" value="HATPase_dom"/>
</dbReference>
<dbReference type="EMBL" id="FMYF01000003">
    <property type="protein sequence ID" value="SDB81924.1"/>
    <property type="molecule type" value="Genomic_DNA"/>
</dbReference>
<dbReference type="InterPro" id="IPR036890">
    <property type="entry name" value="HATPase_C_sf"/>
</dbReference>
<evidence type="ECO:0000256" key="2">
    <source>
        <dbReference type="ARBA" id="ARBA00004236"/>
    </source>
</evidence>
<proteinExistence type="predicted"/>
<dbReference type="SMART" id="SM00387">
    <property type="entry name" value="HATPase_c"/>
    <property type="match status" value="1"/>
</dbReference>
<reference evidence="8 9" key="1">
    <citation type="submission" date="2016-06" db="EMBL/GenBank/DDBJ databases">
        <authorList>
            <person name="Olsen C.W."/>
            <person name="Carey S."/>
            <person name="Hinshaw L."/>
            <person name="Karasin A.I."/>
        </authorList>
    </citation>
    <scope>NUCLEOTIDE SEQUENCE [LARGE SCALE GENOMIC DNA]</scope>
    <source>
        <strain evidence="8 9">LZ-22</strain>
    </source>
</reference>
<evidence type="ECO:0000313" key="9">
    <source>
        <dbReference type="Proteomes" id="UP000199086"/>
    </source>
</evidence>
<dbReference type="SMART" id="SM00388">
    <property type="entry name" value="HisKA"/>
    <property type="match status" value="1"/>
</dbReference>
<dbReference type="SUPFAM" id="SSF55874">
    <property type="entry name" value="ATPase domain of HSP90 chaperone/DNA topoisomerase II/histidine kinase"/>
    <property type="match status" value="1"/>
</dbReference>
<dbReference type="Pfam" id="PF02518">
    <property type="entry name" value="HATPase_c"/>
    <property type="match status" value="1"/>
</dbReference>
<gene>
    <name evidence="8" type="ORF">GA0111570_103367</name>
</gene>
<evidence type="ECO:0000256" key="6">
    <source>
        <dbReference type="ARBA" id="ARBA00023012"/>
    </source>
</evidence>
<dbReference type="GO" id="GO:0005886">
    <property type="term" value="C:plasma membrane"/>
    <property type="evidence" value="ECO:0007669"/>
    <property type="project" value="UniProtKB-SubCell"/>
</dbReference>
<dbReference type="PANTHER" id="PTHR43065">
    <property type="entry name" value="SENSOR HISTIDINE KINASE"/>
    <property type="match status" value="1"/>
</dbReference>
<dbReference type="AlphaFoldDB" id="A0A1G6GJ07"/>
<dbReference type="Proteomes" id="UP000199086">
    <property type="component" value="Unassembled WGS sequence"/>
</dbReference>
<keyword evidence="9" id="KW-1185">Reference proteome</keyword>